<dbReference type="Gene3D" id="1.10.8.430">
    <property type="entry name" value="Helical domain of apoptotic protease-activating factors"/>
    <property type="match status" value="1"/>
</dbReference>
<dbReference type="PRINTS" id="PR00364">
    <property type="entry name" value="DISEASERSIST"/>
</dbReference>
<dbReference type="PANTHER" id="PTHR33463:SF204">
    <property type="entry name" value="NB-ARC DOMAIN-CONTAINING PROTEIN"/>
    <property type="match status" value="1"/>
</dbReference>
<dbReference type="GO" id="GO:0005524">
    <property type="term" value="F:ATP binding"/>
    <property type="evidence" value="ECO:0007669"/>
    <property type="project" value="UniProtKB-KW"/>
</dbReference>
<evidence type="ECO:0000313" key="4">
    <source>
        <dbReference type="Proteomes" id="UP001141806"/>
    </source>
</evidence>
<dbReference type="OrthoDB" id="664960at2759"/>
<keyword evidence="1" id="KW-0547">Nucleotide-binding</keyword>
<dbReference type="PANTHER" id="PTHR33463">
    <property type="entry name" value="NB-ARC DOMAIN-CONTAINING PROTEIN-RELATED"/>
    <property type="match status" value="1"/>
</dbReference>
<dbReference type="AlphaFoldDB" id="A0A9Q0JZL4"/>
<dbReference type="EMBL" id="JAMYWD010000010">
    <property type="protein sequence ID" value="KAJ4957751.1"/>
    <property type="molecule type" value="Genomic_DNA"/>
</dbReference>
<dbReference type="InterPro" id="IPR050905">
    <property type="entry name" value="Plant_NBS-LRR"/>
</dbReference>
<protein>
    <recommendedName>
        <fullName evidence="2">NB-ARC domain-containing protein</fullName>
    </recommendedName>
</protein>
<keyword evidence="1" id="KW-0067">ATP-binding</keyword>
<proteinExistence type="predicted"/>
<dbReference type="Proteomes" id="UP001141806">
    <property type="component" value="Unassembled WGS sequence"/>
</dbReference>
<dbReference type="Pfam" id="PF00931">
    <property type="entry name" value="NB-ARC"/>
    <property type="match status" value="1"/>
</dbReference>
<comment type="caution">
    <text evidence="3">The sequence shown here is derived from an EMBL/GenBank/DDBJ whole genome shotgun (WGS) entry which is preliminary data.</text>
</comment>
<dbReference type="GO" id="GO:0043531">
    <property type="term" value="F:ADP binding"/>
    <property type="evidence" value="ECO:0007669"/>
    <property type="project" value="InterPro"/>
</dbReference>
<evidence type="ECO:0000259" key="2">
    <source>
        <dbReference type="Pfam" id="PF00931"/>
    </source>
</evidence>
<name>A0A9Q0JZL4_9MAGN</name>
<accession>A0A9Q0JZL4</accession>
<dbReference type="InterPro" id="IPR002182">
    <property type="entry name" value="NB-ARC"/>
</dbReference>
<dbReference type="SUPFAM" id="SSF52540">
    <property type="entry name" value="P-loop containing nucleoside triphosphate hydrolases"/>
    <property type="match status" value="1"/>
</dbReference>
<evidence type="ECO:0000313" key="3">
    <source>
        <dbReference type="EMBL" id="KAJ4957751.1"/>
    </source>
</evidence>
<reference evidence="3" key="1">
    <citation type="journal article" date="2023" name="Plant J.">
        <title>The genome of the king protea, Protea cynaroides.</title>
        <authorList>
            <person name="Chang J."/>
            <person name="Duong T.A."/>
            <person name="Schoeman C."/>
            <person name="Ma X."/>
            <person name="Roodt D."/>
            <person name="Barker N."/>
            <person name="Li Z."/>
            <person name="Van de Peer Y."/>
            <person name="Mizrachi E."/>
        </authorList>
    </citation>
    <scope>NUCLEOTIDE SEQUENCE</scope>
    <source>
        <tissue evidence="3">Young leaves</tissue>
    </source>
</reference>
<dbReference type="InterPro" id="IPR027417">
    <property type="entry name" value="P-loop_NTPase"/>
</dbReference>
<organism evidence="3 4">
    <name type="scientific">Protea cynaroides</name>
    <dbReference type="NCBI Taxonomy" id="273540"/>
    <lineage>
        <taxon>Eukaryota</taxon>
        <taxon>Viridiplantae</taxon>
        <taxon>Streptophyta</taxon>
        <taxon>Embryophyta</taxon>
        <taxon>Tracheophyta</taxon>
        <taxon>Spermatophyta</taxon>
        <taxon>Magnoliopsida</taxon>
        <taxon>Proteales</taxon>
        <taxon>Proteaceae</taxon>
        <taxon>Protea</taxon>
    </lineage>
</organism>
<keyword evidence="4" id="KW-1185">Reference proteome</keyword>
<sequence length="180" mass="20177">MVTMSATLNKQDIQTRISEHLILDLSNTSEDGAREKLSNALSNKKFLLILDDMDCGATIRAQECWNPHPTRSHKVSNIMLTTRHQDMDADFIMNVQPLLEDEAWSLFVEKAGLHVTADPINPFAAKIVKRCEGLPLAIVTVARAMANTHGVGEWANAEREMKESIQDIRGTCTLDYFPRV</sequence>
<gene>
    <name evidence="3" type="ORF">NE237_024862</name>
</gene>
<evidence type="ECO:0000256" key="1">
    <source>
        <dbReference type="ARBA" id="ARBA00022840"/>
    </source>
</evidence>
<dbReference type="Gene3D" id="3.40.50.300">
    <property type="entry name" value="P-loop containing nucleotide triphosphate hydrolases"/>
    <property type="match status" value="1"/>
</dbReference>
<dbReference type="InterPro" id="IPR042197">
    <property type="entry name" value="Apaf_helical"/>
</dbReference>
<feature type="domain" description="NB-ARC" evidence="2">
    <location>
        <begin position="2"/>
        <end position="111"/>
    </location>
</feature>